<comment type="caution">
    <text evidence="2">The sequence shown here is derived from an EMBL/GenBank/DDBJ whole genome shotgun (WGS) entry which is preliminary data.</text>
</comment>
<feature type="region of interest" description="Disordered" evidence="1">
    <location>
        <begin position="1"/>
        <end position="70"/>
    </location>
</feature>
<organism evidence="2 3">
    <name type="scientific">Bos mutus</name>
    <name type="common">wild yak</name>
    <dbReference type="NCBI Taxonomy" id="72004"/>
    <lineage>
        <taxon>Eukaryota</taxon>
        <taxon>Metazoa</taxon>
        <taxon>Chordata</taxon>
        <taxon>Craniata</taxon>
        <taxon>Vertebrata</taxon>
        <taxon>Euteleostomi</taxon>
        <taxon>Mammalia</taxon>
        <taxon>Eutheria</taxon>
        <taxon>Laurasiatheria</taxon>
        <taxon>Artiodactyla</taxon>
        <taxon>Ruminantia</taxon>
        <taxon>Pecora</taxon>
        <taxon>Bovidae</taxon>
        <taxon>Bovinae</taxon>
        <taxon>Bos</taxon>
    </lineage>
</organism>
<proteinExistence type="predicted"/>
<evidence type="ECO:0000313" key="3">
    <source>
        <dbReference type="Proteomes" id="UP000322234"/>
    </source>
</evidence>
<sequence>MQRPARQQKGLGRRGQGFLPVESGRVGPGGAGVRNPLPAGRSSEASRASAPLGSAVTWPPELHGGLTRWGRPRDCPAAPLAGAGQGLTAGESPRWCQRLARASRVESVPRPKEERGGVCGVVLYALLHIPLSNWQCVPRTFYLKHFERHICKKLNLGVSGDSDLRSAQCSRGWTEALPNAWEFFVGLLRFQQSFVSVSHLHVEKKESGGDSTRPWSGGPLAAPWPLLPLPWGWGTHSHDAGASRPVLTCPQVRLASRRVESGPCDFCAASVEKPQARTWLSPWPWVGSESPWRPRPSA</sequence>
<evidence type="ECO:0000313" key="2">
    <source>
        <dbReference type="EMBL" id="MXQ90511.1"/>
    </source>
</evidence>
<keyword evidence="3" id="KW-1185">Reference proteome</keyword>
<gene>
    <name evidence="2" type="ORF">E5288_WYG016077</name>
</gene>
<dbReference type="AlphaFoldDB" id="A0A6B0RNA9"/>
<name>A0A6B0RNA9_9CETA</name>
<protein>
    <submittedName>
        <fullName evidence="2">Uncharacterized protein</fullName>
    </submittedName>
</protein>
<dbReference type="Proteomes" id="UP000322234">
    <property type="component" value="Unassembled WGS sequence"/>
</dbReference>
<accession>A0A6B0RNA9</accession>
<feature type="compositionally biased region" description="Low complexity" evidence="1">
    <location>
        <begin position="39"/>
        <end position="50"/>
    </location>
</feature>
<dbReference type="EMBL" id="VBQZ03000064">
    <property type="protein sequence ID" value="MXQ90511.1"/>
    <property type="molecule type" value="Genomic_DNA"/>
</dbReference>
<reference evidence="2" key="1">
    <citation type="submission" date="2019-10" db="EMBL/GenBank/DDBJ databases">
        <title>The sequence and de novo assembly of the wild yak genome.</title>
        <authorList>
            <person name="Liu Y."/>
        </authorList>
    </citation>
    <scope>NUCLEOTIDE SEQUENCE [LARGE SCALE GENOMIC DNA]</scope>
    <source>
        <strain evidence="2">WY2019</strain>
    </source>
</reference>
<evidence type="ECO:0000256" key="1">
    <source>
        <dbReference type="SAM" id="MobiDB-lite"/>
    </source>
</evidence>